<dbReference type="GO" id="GO:0052381">
    <property type="term" value="F:tRNA dimethylallyltransferase activity"/>
    <property type="evidence" value="ECO:0007669"/>
    <property type="project" value="UniProtKB-UniRule"/>
</dbReference>
<dbReference type="OrthoDB" id="9776390at2"/>
<dbReference type="Pfam" id="PF01715">
    <property type="entry name" value="IPPT"/>
    <property type="match status" value="1"/>
</dbReference>
<dbReference type="AlphaFoldDB" id="A0A5C0UF65"/>
<dbReference type="EMBL" id="CP043316">
    <property type="protein sequence ID" value="QEK38357.1"/>
    <property type="molecule type" value="Genomic_DNA"/>
</dbReference>
<evidence type="ECO:0000256" key="2">
    <source>
        <dbReference type="ARBA" id="ARBA00003213"/>
    </source>
</evidence>
<name>A0A5C0UF65_9PROT</name>
<organism evidence="14 15">
    <name type="scientific">Candidatus Cytomitobacter primus</name>
    <dbReference type="NCBI Taxonomy" id="2066024"/>
    <lineage>
        <taxon>Bacteria</taxon>
        <taxon>Pseudomonadati</taxon>
        <taxon>Pseudomonadota</taxon>
        <taxon>Alphaproteobacteria</taxon>
        <taxon>Holosporales</taxon>
        <taxon>Holosporaceae</taxon>
        <taxon>Candidatus Cytomitobacter</taxon>
    </lineage>
</organism>
<comment type="function">
    <text evidence="2 10 12">Catalyzes the transfer of a dimethylallyl group onto the adenine at position 37 in tRNAs that read codons beginning with uridine, leading to the formation of N6-(dimethylallyl)adenosine (i(6)A).</text>
</comment>
<dbReference type="InterPro" id="IPR018022">
    <property type="entry name" value="IPT"/>
</dbReference>
<evidence type="ECO:0000256" key="7">
    <source>
        <dbReference type="ARBA" id="ARBA00022840"/>
    </source>
</evidence>
<proteinExistence type="inferred from homology"/>
<evidence type="ECO:0000256" key="1">
    <source>
        <dbReference type="ARBA" id="ARBA00001946"/>
    </source>
</evidence>
<evidence type="ECO:0000256" key="13">
    <source>
        <dbReference type="RuleBase" id="RU003785"/>
    </source>
</evidence>
<evidence type="ECO:0000256" key="5">
    <source>
        <dbReference type="ARBA" id="ARBA00022694"/>
    </source>
</evidence>
<evidence type="ECO:0000313" key="14">
    <source>
        <dbReference type="EMBL" id="QEK38357.1"/>
    </source>
</evidence>
<dbReference type="PANTHER" id="PTHR11088:SF60">
    <property type="entry name" value="TRNA DIMETHYLALLYLTRANSFERASE"/>
    <property type="match status" value="1"/>
</dbReference>
<feature type="binding site" evidence="10">
    <location>
        <begin position="11"/>
        <end position="18"/>
    </location>
    <ligand>
        <name>ATP</name>
        <dbReference type="ChEBI" id="CHEBI:30616"/>
    </ligand>
</feature>
<dbReference type="InterPro" id="IPR039657">
    <property type="entry name" value="Dimethylallyltransferase"/>
</dbReference>
<keyword evidence="6 10" id="KW-0547">Nucleotide-binding</keyword>
<dbReference type="EC" id="2.5.1.75" evidence="10"/>
<feature type="site" description="Interaction with substrate tRNA" evidence="10">
    <location>
        <position position="98"/>
    </location>
</feature>
<keyword evidence="4 10" id="KW-0808">Transferase</keyword>
<dbReference type="RefSeq" id="WP_148971473.1">
    <property type="nucleotide sequence ID" value="NZ_CP043316.1"/>
</dbReference>
<accession>A0A5C0UF65</accession>
<gene>
    <name evidence="10 14" type="primary">miaA</name>
    <name evidence="14" type="ORF">FZC34_00245</name>
</gene>
<evidence type="ECO:0000256" key="3">
    <source>
        <dbReference type="ARBA" id="ARBA00005842"/>
    </source>
</evidence>
<comment type="cofactor">
    <cofactor evidence="1 10">
        <name>Mg(2+)</name>
        <dbReference type="ChEBI" id="CHEBI:18420"/>
    </cofactor>
</comment>
<keyword evidence="5 10" id="KW-0819">tRNA processing</keyword>
<evidence type="ECO:0000256" key="6">
    <source>
        <dbReference type="ARBA" id="ARBA00022741"/>
    </source>
</evidence>
<keyword evidence="15" id="KW-1185">Reference proteome</keyword>
<comment type="similarity">
    <text evidence="3 10 13">Belongs to the IPP transferase family.</text>
</comment>
<dbReference type="NCBIfam" id="TIGR00174">
    <property type="entry name" value="miaA"/>
    <property type="match status" value="1"/>
</dbReference>
<dbReference type="GO" id="GO:0005524">
    <property type="term" value="F:ATP binding"/>
    <property type="evidence" value="ECO:0007669"/>
    <property type="project" value="UniProtKB-UniRule"/>
</dbReference>
<comment type="caution">
    <text evidence="10">Lacks conserved residue(s) required for the propagation of feature annotation.</text>
</comment>
<dbReference type="SUPFAM" id="SSF52540">
    <property type="entry name" value="P-loop containing nucleoside triphosphate hydrolases"/>
    <property type="match status" value="1"/>
</dbReference>
<evidence type="ECO:0000256" key="8">
    <source>
        <dbReference type="ARBA" id="ARBA00022842"/>
    </source>
</evidence>
<dbReference type="KEGG" id="cpri:FZC34_00245"/>
<dbReference type="Gene3D" id="3.40.50.300">
    <property type="entry name" value="P-loop containing nucleotide triphosphate hydrolases"/>
    <property type="match status" value="1"/>
</dbReference>
<dbReference type="HAMAP" id="MF_00185">
    <property type="entry name" value="IPP_trans"/>
    <property type="match status" value="1"/>
</dbReference>
<dbReference type="GO" id="GO:0006400">
    <property type="term" value="P:tRNA modification"/>
    <property type="evidence" value="ECO:0007669"/>
    <property type="project" value="TreeGrafter"/>
</dbReference>
<sequence>MSFGKCFIIGGSTASGKSSYAMDLSTKINGSIINGDSKQVYNILPTLTAQPENLHNHYLYNYFPCHNRIDMMVWLVDCIEAIKKTISNGKVPIVVGGTGFYLNALKEGFIEIPDVEHDNQLDLMSSEELFQKAYAFDPDLQIKLNDRYRLIRALNVMNGTGKPHSWWLKQKKKKLIDIEFHSIYIDKMKDEVRESADRRLDIMLPKSIEEVKKLDVNIGSHIKSIIGVKEIQMFLYDEISFDKMKELILIRTMQYAKQQRTWFKNQMSFDEIV</sequence>
<reference evidence="14 15" key="1">
    <citation type="submission" date="2019-08" db="EMBL/GenBank/DDBJ databases">
        <title>Highly reduced genomes of protist endosymbionts show evolutionary convergence.</title>
        <authorList>
            <person name="George E."/>
            <person name="Husnik F."/>
            <person name="Tashyreva D."/>
            <person name="Prokopchuk G."/>
            <person name="Horak A."/>
            <person name="Kwong W.K."/>
            <person name="Lukes J."/>
            <person name="Keeling P.J."/>
        </authorList>
    </citation>
    <scope>NUCLEOTIDE SEQUENCE [LARGE SCALE GENOMIC DNA]</scope>
    <source>
        <strain evidence="14">1604LC</strain>
    </source>
</reference>
<protein>
    <recommendedName>
        <fullName evidence="10">tRNA dimethylallyltransferase</fullName>
        <ecNumber evidence="10">2.5.1.75</ecNumber>
    </recommendedName>
    <alternativeName>
        <fullName evidence="10">Dimethylallyl diphosphate:tRNA dimethylallyltransferase</fullName>
        <shortName evidence="10">DMAPP:tRNA dimethylallyltransferase</shortName>
        <shortName evidence="10">DMATase</shortName>
    </alternativeName>
    <alternativeName>
        <fullName evidence="10">Isopentenyl-diphosphate:tRNA isopentenyltransferase</fullName>
        <shortName evidence="10">IPP transferase</shortName>
        <shortName evidence="10">IPPT</shortName>
        <shortName evidence="10">IPTase</shortName>
    </alternativeName>
</protein>
<evidence type="ECO:0000256" key="12">
    <source>
        <dbReference type="RuleBase" id="RU003784"/>
    </source>
</evidence>
<keyword evidence="8 10" id="KW-0460">Magnesium</keyword>
<evidence type="ECO:0000256" key="11">
    <source>
        <dbReference type="RuleBase" id="RU003783"/>
    </source>
</evidence>
<feature type="binding site" evidence="10">
    <location>
        <begin position="13"/>
        <end position="18"/>
    </location>
    <ligand>
        <name>substrate</name>
    </ligand>
</feature>
<evidence type="ECO:0000256" key="9">
    <source>
        <dbReference type="ARBA" id="ARBA00049563"/>
    </source>
</evidence>
<dbReference type="InterPro" id="IPR027417">
    <property type="entry name" value="P-loop_NTPase"/>
</dbReference>
<evidence type="ECO:0000256" key="10">
    <source>
        <dbReference type="HAMAP-Rule" id="MF_00185"/>
    </source>
</evidence>
<comment type="catalytic activity">
    <reaction evidence="9 10 11">
        <text>adenosine(37) in tRNA + dimethylallyl diphosphate = N(6)-dimethylallyladenosine(37) in tRNA + diphosphate</text>
        <dbReference type="Rhea" id="RHEA:26482"/>
        <dbReference type="Rhea" id="RHEA-COMP:10162"/>
        <dbReference type="Rhea" id="RHEA-COMP:10375"/>
        <dbReference type="ChEBI" id="CHEBI:33019"/>
        <dbReference type="ChEBI" id="CHEBI:57623"/>
        <dbReference type="ChEBI" id="CHEBI:74411"/>
        <dbReference type="ChEBI" id="CHEBI:74415"/>
        <dbReference type="EC" id="2.5.1.75"/>
    </reaction>
</comment>
<keyword evidence="7 10" id="KW-0067">ATP-binding</keyword>
<dbReference type="Gene3D" id="1.10.20.140">
    <property type="match status" value="1"/>
</dbReference>
<dbReference type="Proteomes" id="UP000325004">
    <property type="component" value="Chromosome"/>
</dbReference>
<evidence type="ECO:0000256" key="4">
    <source>
        <dbReference type="ARBA" id="ARBA00022679"/>
    </source>
</evidence>
<evidence type="ECO:0000313" key="15">
    <source>
        <dbReference type="Proteomes" id="UP000325004"/>
    </source>
</evidence>
<comment type="subunit">
    <text evidence="10">Monomer.</text>
</comment>
<feature type="region of interest" description="Interaction with substrate tRNA" evidence="10">
    <location>
        <begin position="36"/>
        <end position="39"/>
    </location>
</feature>
<dbReference type="PANTHER" id="PTHR11088">
    <property type="entry name" value="TRNA DIMETHYLALLYLTRANSFERASE"/>
    <property type="match status" value="1"/>
</dbReference>